<dbReference type="Pfam" id="PF01007">
    <property type="entry name" value="IRK"/>
    <property type="match status" value="1"/>
</dbReference>
<dbReference type="InterPro" id="IPR041647">
    <property type="entry name" value="IRK_C"/>
</dbReference>
<dbReference type="GO" id="GO:0005242">
    <property type="term" value="F:inward rectifier potassium channel activity"/>
    <property type="evidence" value="ECO:0007669"/>
    <property type="project" value="InterPro"/>
</dbReference>
<dbReference type="InterPro" id="IPR040445">
    <property type="entry name" value="Kir_TM"/>
</dbReference>
<name>A0A2H1E6V9_9FLAO</name>
<dbReference type="GO" id="GO:0005886">
    <property type="term" value="C:plasma membrane"/>
    <property type="evidence" value="ECO:0007669"/>
    <property type="project" value="TreeGrafter"/>
</dbReference>
<evidence type="ECO:0000256" key="10">
    <source>
        <dbReference type="ARBA" id="ARBA00023303"/>
    </source>
</evidence>
<evidence type="ECO:0000256" key="11">
    <source>
        <dbReference type="SAM" id="Phobius"/>
    </source>
</evidence>
<comment type="subcellular location">
    <subcellularLocation>
        <location evidence="1">Membrane</location>
        <topology evidence="1">Multi-pass membrane protein</topology>
    </subcellularLocation>
</comment>
<keyword evidence="6" id="KW-0630">Potassium</keyword>
<dbReference type="STRING" id="1349785.GCA_000509405_00665"/>
<dbReference type="SUPFAM" id="SSF81324">
    <property type="entry name" value="Voltage-gated potassium channels"/>
    <property type="match status" value="1"/>
</dbReference>
<dbReference type="GeneID" id="47722211"/>
<keyword evidence="10" id="KW-0407">Ion channel</keyword>
<organism evidence="14 15">
    <name type="scientific">Tenacibaculum maritimum NCIMB 2154</name>
    <dbReference type="NCBI Taxonomy" id="1349785"/>
    <lineage>
        <taxon>Bacteria</taxon>
        <taxon>Pseudomonadati</taxon>
        <taxon>Bacteroidota</taxon>
        <taxon>Flavobacteriia</taxon>
        <taxon>Flavobacteriales</taxon>
        <taxon>Flavobacteriaceae</taxon>
        <taxon>Tenacibaculum</taxon>
    </lineage>
</organism>
<keyword evidence="5" id="KW-0851">Voltage-gated channel</keyword>
<accession>A0A2H1E6V9</accession>
<evidence type="ECO:0000256" key="6">
    <source>
        <dbReference type="ARBA" id="ARBA00022958"/>
    </source>
</evidence>
<keyword evidence="15" id="KW-1185">Reference proteome</keyword>
<dbReference type="GO" id="GO:0034702">
    <property type="term" value="C:monoatomic ion channel complex"/>
    <property type="evidence" value="ECO:0007669"/>
    <property type="project" value="UniProtKB-KW"/>
</dbReference>
<evidence type="ECO:0000313" key="15">
    <source>
        <dbReference type="Proteomes" id="UP000231564"/>
    </source>
</evidence>
<evidence type="ECO:0000313" key="14">
    <source>
        <dbReference type="EMBL" id="SFZ80503.1"/>
    </source>
</evidence>
<evidence type="ECO:0000256" key="8">
    <source>
        <dbReference type="ARBA" id="ARBA00023065"/>
    </source>
</evidence>
<dbReference type="EMBL" id="LT634361">
    <property type="protein sequence ID" value="SFZ80503.1"/>
    <property type="molecule type" value="Genomic_DNA"/>
</dbReference>
<evidence type="ECO:0000256" key="2">
    <source>
        <dbReference type="ARBA" id="ARBA00022448"/>
    </source>
</evidence>
<feature type="transmembrane region" description="Helical" evidence="11">
    <location>
        <begin position="88"/>
        <end position="111"/>
    </location>
</feature>
<dbReference type="AlphaFoldDB" id="A0A2H1E6V9"/>
<dbReference type="GO" id="GO:1990573">
    <property type="term" value="P:potassium ion import across plasma membrane"/>
    <property type="evidence" value="ECO:0007669"/>
    <property type="project" value="TreeGrafter"/>
</dbReference>
<dbReference type="Proteomes" id="UP000231564">
    <property type="component" value="Chromosome MARIT"/>
</dbReference>
<evidence type="ECO:0000256" key="3">
    <source>
        <dbReference type="ARBA" id="ARBA00022538"/>
    </source>
</evidence>
<evidence type="ECO:0000256" key="9">
    <source>
        <dbReference type="ARBA" id="ARBA00023136"/>
    </source>
</evidence>
<dbReference type="PANTHER" id="PTHR11767">
    <property type="entry name" value="INWARD RECTIFIER POTASSIUM CHANNEL"/>
    <property type="match status" value="1"/>
</dbReference>
<dbReference type="RefSeq" id="WP_024741993.1">
    <property type="nucleotide sequence ID" value="NZ_BAUG01000042.1"/>
</dbReference>
<keyword evidence="3" id="KW-0633">Potassium transport</keyword>
<dbReference type="Gene3D" id="2.60.40.1400">
    <property type="entry name" value="G protein-activated inward rectifier potassium channel 1"/>
    <property type="match status" value="1"/>
</dbReference>
<dbReference type="KEGG" id="tmar:MARIT_0622"/>
<keyword evidence="4 11" id="KW-0812">Transmembrane</keyword>
<evidence type="ECO:0000259" key="12">
    <source>
        <dbReference type="Pfam" id="PF01007"/>
    </source>
</evidence>
<keyword evidence="7 11" id="KW-1133">Transmembrane helix</keyword>
<dbReference type="PRINTS" id="PR01320">
    <property type="entry name" value="KIRCHANNEL"/>
</dbReference>
<protein>
    <submittedName>
        <fullName evidence="14">Ion transport 2 domain protein</fullName>
    </submittedName>
</protein>
<keyword evidence="2" id="KW-0813">Transport</keyword>
<sequence length="305" mass="35195">MVKKIKDPGLGYNSRSDAQSIIRKNGASNIKHINKKFNVNDVYTYFVELSWGTFFLIVFLSYIIMNVLFGYLYTVIGISQITPSKGNFYDDFLSGFFFSAQTLTTVGYGGISPKGVAANFIAAFEAMLGLLSFSFITGLLYGRFSKPKAAIHFSENIILRNLNNKRTLMFRIMNSRKTVMIEPEVTVTLAITKEDEAHKFSRNYYRFSLEREKIMYLPTTWTIVHEINEASPLFEYTNEEIGALDAELYILVKYHEESFGQQVYQISSYDFSKLIIGKKYKPSFYYDDEGYTVLDHDRLNEMELM</sequence>
<keyword evidence="9 11" id="KW-0472">Membrane</keyword>
<dbReference type="GO" id="GO:0034765">
    <property type="term" value="P:regulation of monoatomic ion transmembrane transport"/>
    <property type="evidence" value="ECO:0007669"/>
    <property type="project" value="TreeGrafter"/>
</dbReference>
<evidence type="ECO:0000256" key="1">
    <source>
        <dbReference type="ARBA" id="ARBA00004141"/>
    </source>
</evidence>
<evidence type="ECO:0000256" key="4">
    <source>
        <dbReference type="ARBA" id="ARBA00022692"/>
    </source>
</evidence>
<feature type="domain" description="Inward rectifier potassium channel C-terminal" evidence="13">
    <location>
        <begin position="151"/>
        <end position="302"/>
    </location>
</feature>
<evidence type="ECO:0000259" key="13">
    <source>
        <dbReference type="Pfam" id="PF17655"/>
    </source>
</evidence>
<feature type="transmembrane region" description="Helical" evidence="11">
    <location>
        <begin position="117"/>
        <end position="141"/>
    </location>
</feature>
<evidence type="ECO:0000256" key="7">
    <source>
        <dbReference type="ARBA" id="ARBA00022989"/>
    </source>
</evidence>
<dbReference type="Pfam" id="PF17655">
    <property type="entry name" value="IRK_C"/>
    <property type="match status" value="1"/>
</dbReference>
<dbReference type="InterPro" id="IPR016449">
    <property type="entry name" value="K_chnl_inward-rec_Kir"/>
</dbReference>
<evidence type="ECO:0000256" key="5">
    <source>
        <dbReference type="ARBA" id="ARBA00022882"/>
    </source>
</evidence>
<dbReference type="SUPFAM" id="SSF81296">
    <property type="entry name" value="E set domains"/>
    <property type="match status" value="1"/>
</dbReference>
<dbReference type="Gene3D" id="1.10.287.70">
    <property type="match status" value="1"/>
</dbReference>
<dbReference type="OrthoDB" id="9813518at2"/>
<feature type="domain" description="Potassium channel inwardly rectifying transmembrane" evidence="12">
    <location>
        <begin position="22"/>
        <end position="147"/>
    </location>
</feature>
<reference evidence="14 15" key="1">
    <citation type="submission" date="2016-11" db="EMBL/GenBank/DDBJ databases">
        <authorList>
            <person name="Jaros S."/>
            <person name="Januszkiewicz K."/>
            <person name="Wedrychowicz H."/>
        </authorList>
    </citation>
    <scope>NUCLEOTIDE SEQUENCE [LARGE SCALE GENOMIC DNA]</scope>
    <source>
        <strain evidence="14">NCIMB 2154T</strain>
    </source>
</reference>
<feature type="transmembrane region" description="Helical" evidence="11">
    <location>
        <begin position="54"/>
        <end position="76"/>
    </location>
</feature>
<dbReference type="InterPro" id="IPR013518">
    <property type="entry name" value="K_chnl_inward-rec_Kir_cyto"/>
</dbReference>
<dbReference type="InterPro" id="IPR014756">
    <property type="entry name" value="Ig_E-set"/>
</dbReference>
<gene>
    <name evidence="14" type="ORF">MARIT_0622</name>
</gene>
<proteinExistence type="predicted"/>
<keyword evidence="8" id="KW-0406">Ion transport</keyword>